<evidence type="ECO:0000313" key="4">
    <source>
        <dbReference type="Proteomes" id="UP001215280"/>
    </source>
</evidence>
<evidence type="ECO:0000313" key="1">
    <source>
        <dbReference type="EMBL" id="KAJ7716003.1"/>
    </source>
</evidence>
<dbReference type="EMBL" id="JARJLG010000072">
    <property type="protein sequence ID" value="KAJ7753121.1"/>
    <property type="molecule type" value="Genomic_DNA"/>
</dbReference>
<comment type="caution">
    <text evidence="1">The sequence shown here is derived from an EMBL/GenBank/DDBJ whole genome shotgun (WGS) entry which is preliminary data.</text>
</comment>
<accession>A0AAD7HA03</accession>
<dbReference type="AlphaFoldDB" id="A0AAD7HA03"/>
<dbReference type="Proteomes" id="UP001215280">
    <property type="component" value="Unassembled WGS sequence"/>
</dbReference>
<proteinExistence type="predicted"/>
<protein>
    <submittedName>
        <fullName evidence="1">Uncharacterized protein</fullName>
    </submittedName>
</protein>
<gene>
    <name evidence="2" type="ORF">DFH07DRAFT_1061562</name>
    <name evidence="3" type="ORF">DFH07DRAFT_820904</name>
    <name evidence="1" type="ORF">DFH07DRAFT_862480</name>
</gene>
<evidence type="ECO:0000313" key="2">
    <source>
        <dbReference type="EMBL" id="KAJ7753121.1"/>
    </source>
</evidence>
<evidence type="ECO:0000313" key="3">
    <source>
        <dbReference type="EMBL" id="KAJ7756046.1"/>
    </source>
</evidence>
<sequence>MLGALPVLLIPWTDPLSFPELPITRLSPIGQNVKSILIYDMPYQCSTCARLGRHCTSHLWYLPCAACLVSGEADCTYADRVAFMVSVSCLYSWLLSHHDPDSDIIQQFYADLAEAFAQFSLVQGYFERYQSNGLRDVLSTKQGLSANSIACVLAAELNFAPRLRDIIDERPFTYPPFYLR</sequence>
<dbReference type="EMBL" id="JARJLG010000062">
    <property type="protein sequence ID" value="KAJ7756046.1"/>
    <property type="molecule type" value="Genomic_DNA"/>
</dbReference>
<name>A0AAD7HA03_9AGAR</name>
<organism evidence="1 4">
    <name type="scientific">Mycena maculata</name>
    <dbReference type="NCBI Taxonomy" id="230809"/>
    <lineage>
        <taxon>Eukaryota</taxon>
        <taxon>Fungi</taxon>
        <taxon>Dikarya</taxon>
        <taxon>Basidiomycota</taxon>
        <taxon>Agaricomycotina</taxon>
        <taxon>Agaricomycetes</taxon>
        <taxon>Agaricomycetidae</taxon>
        <taxon>Agaricales</taxon>
        <taxon>Marasmiineae</taxon>
        <taxon>Mycenaceae</taxon>
        <taxon>Mycena</taxon>
    </lineage>
</organism>
<dbReference type="EMBL" id="JARJLG010000338">
    <property type="protein sequence ID" value="KAJ7716003.1"/>
    <property type="molecule type" value="Genomic_DNA"/>
</dbReference>
<reference evidence="1" key="1">
    <citation type="submission" date="2023-03" db="EMBL/GenBank/DDBJ databases">
        <title>Massive genome expansion in bonnet fungi (Mycena s.s.) driven by repeated elements and novel gene families across ecological guilds.</title>
        <authorList>
            <consortium name="Lawrence Berkeley National Laboratory"/>
            <person name="Harder C.B."/>
            <person name="Miyauchi S."/>
            <person name="Viragh M."/>
            <person name="Kuo A."/>
            <person name="Thoen E."/>
            <person name="Andreopoulos B."/>
            <person name="Lu D."/>
            <person name="Skrede I."/>
            <person name="Drula E."/>
            <person name="Henrissat B."/>
            <person name="Morin E."/>
            <person name="Kohler A."/>
            <person name="Barry K."/>
            <person name="LaButti K."/>
            <person name="Morin E."/>
            <person name="Salamov A."/>
            <person name="Lipzen A."/>
            <person name="Mereny Z."/>
            <person name="Hegedus B."/>
            <person name="Baldrian P."/>
            <person name="Stursova M."/>
            <person name="Weitz H."/>
            <person name="Taylor A."/>
            <person name="Grigoriev I.V."/>
            <person name="Nagy L.G."/>
            <person name="Martin F."/>
            <person name="Kauserud H."/>
        </authorList>
    </citation>
    <scope>NUCLEOTIDE SEQUENCE</scope>
    <source>
        <strain evidence="1">CBHHK188m</strain>
    </source>
</reference>
<keyword evidence="4" id="KW-1185">Reference proteome</keyword>